<evidence type="ECO:0000313" key="3">
    <source>
        <dbReference type="EMBL" id="MEU2125860.1"/>
    </source>
</evidence>
<keyword evidence="2" id="KW-0732">Signal</keyword>
<dbReference type="Pfam" id="PF08310">
    <property type="entry name" value="LGFP"/>
    <property type="match status" value="2"/>
</dbReference>
<evidence type="ECO:0000256" key="2">
    <source>
        <dbReference type="SAM" id="SignalP"/>
    </source>
</evidence>
<dbReference type="PROSITE" id="PS51257">
    <property type="entry name" value="PROKAR_LIPOPROTEIN"/>
    <property type="match status" value="1"/>
</dbReference>
<reference evidence="3 4" key="1">
    <citation type="submission" date="2024-06" db="EMBL/GenBank/DDBJ databases">
        <title>The Natural Products Discovery Center: Release of the First 8490 Sequenced Strains for Exploring Actinobacteria Biosynthetic Diversity.</title>
        <authorList>
            <person name="Kalkreuter E."/>
            <person name="Kautsar S.A."/>
            <person name="Yang D."/>
            <person name="Bader C.D."/>
            <person name="Teijaro C.N."/>
            <person name="Fluegel L."/>
            <person name="Davis C.M."/>
            <person name="Simpson J.R."/>
            <person name="Lauterbach L."/>
            <person name="Steele A.D."/>
            <person name="Gui C."/>
            <person name="Meng S."/>
            <person name="Li G."/>
            <person name="Viehrig K."/>
            <person name="Ye F."/>
            <person name="Su P."/>
            <person name="Kiefer A.F."/>
            <person name="Nichols A."/>
            <person name="Cepeda A.J."/>
            <person name="Yan W."/>
            <person name="Fan B."/>
            <person name="Jiang Y."/>
            <person name="Adhikari A."/>
            <person name="Zheng C.-J."/>
            <person name="Schuster L."/>
            <person name="Cowan T.M."/>
            <person name="Smanski M.J."/>
            <person name="Chevrette M.G."/>
            <person name="De Carvalho L.P.S."/>
            <person name="Shen B."/>
        </authorList>
    </citation>
    <scope>NUCLEOTIDE SEQUENCE [LARGE SCALE GENOMIC DNA]</scope>
    <source>
        <strain evidence="3 4">NPDC019434</strain>
    </source>
</reference>
<dbReference type="Proteomes" id="UP001550535">
    <property type="component" value="Unassembled WGS sequence"/>
</dbReference>
<dbReference type="InterPro" id="IPR013207">
    <property type="entry name" value="LGFP"/>
</dbReference>
<feature type="region of interest" description="Disordered" evidence="1">
    <location>
        <begin position="48"/>
        <end position="91"/>
    </location>
</feature>
<gene>
    <name evidence="3" type="ORF">ABZ507_28985</name>
</gene>
<feature type="signal peptide" evidence="2">
    <location>
        <begin position="1"/>
        <end position="23"/>
    </location>
</feature>
<protein>
    <submittedName>
        <fullName evidence="3">Esterase</fullName>
    </submittedName>
</protein>
<feature type="compositionally biased region" description="Low complexity" evidence="1">
    <location>
        <begin position="56"/>
        <end position="83"/>
    </location>
</feature>
<name>A0ABV2XIZ5_9NOCA</name>
<accession>A0ABV2XIZ5</accession>
<keyword evidence="4" id="KW-1185">Reference proteome</keyword>
<sequence length="201" mass="20450">MHHFARRTAGFTAVLAAAGLVLAGCGDDDDTGDSAKTGMASMTGMVTSMVSPGSATGSPTRTGEEPTGTTGATATTGASAEGTKIATPNGEISVDGDIYEKYTQLGGPTGTLGLPLEAEEKGPDDGEYQDFAGGTIYEAKDGEPYVVWGEIRKAWEDNGGAQGKLGYPVSDEKDIPGGKQSDFTGGTITWVDGTITVTPKS</sequence>
<comment type="caution">
    <text evidence="3">The sequence shown here is derived from an EMBL/GenBank/DDBJ whole genome shotgun (WGS) entry which is preliminary data.</text>
</comment>
<evidence type="ECO:0000313" key="4">
    <source>
        <dbReference type="Proteomes" id="UP001550535"/>
    </source>
</evidence>
<feature type="chain" id="PRO_5046711140" evidence="2">
    <location>
        <begin position="24"/>
        <end position="201"/>
    </location>
</feature>
<feature type="region of interest" description="Disordered" evidence="1">
    <location>
        <begin position="158"/>
        <end position="186"/>
    </location>
</feature>
<proteinExistence type="predicted"/>
<dbReference type="EMBL" id="JBEYBR010000103">
    <property type="protein sequence ID" value="MEU2125860.1"/>
    <property type="molecule type" value="Genomic_DNA"/>
</dbReference>
<evidence type="ECO:0000256" key="1">
    <source>
        <dbReference type="SAM" id="MobiDB-lite"/>
    </source>
</evidence>
<organism evidence="3 4">
    <name type="scientific">Nocardia niwae</name>
    <dbReference type="NCBI Taxonomy" id="626084"/>
    <lineage>
        <taxon>Bacteria</taxon>
        <taxon>Bacillati</taxon>
        <taxon>Actinomycetota</taxon>
        <taxon>Actinomycetes</taxon>
        <taxon>Mycobacteriales</taxon>
        <taxon>Nocardiaceae</taxon>
        <taxon>Nocardia</taxon>
    </lineage>
</organism>
<dbReference type="RefSeq" id="WP_063021632.1">
    <property type="nucleotide sequence ID" value="NZ_JBEYBM010000006.1"/>
</dbReference>